<keyword evidence="3" id="KW-1185">Reference proteome</keyword>
<reference evidence="2 3" key="1">
    <citation type="journal article" date="2009" name="Appl. Environ. Microbiol.">
        <title>Genomic analysis of 'Elusimicrobium minutum,' the first cultivated representative of the phylum 'Elusimicrobia' (formerly termite group 1).</title>
        <authorList>
            <person name="Herlemann D.P.R."/>
            <person name="Geissinger O."/>
            <person name="Ikeda-Ohtsubo W."/>
            <person name="Kunin V."/>
            <person name="Sun H."/>
            <person name="Lapidus A."/>
            <person name="Hugenholtz P."/>
            <person name="Brune A."/>
        </authorList>
    </citation>
    <scope>NUCLEOTIDE SEQUENCE [LARGE SCALE GENOMIC DNA]</scope>
    <source>
        <strain evidence="2 3">Pei191</strain>
    </source>
</reference>
<dbReference type="EMBL" id="CP001055">
    <property type="protein sequence ID" value="ACC98243.1"/>
    <property type="molecule type" value="Genomic_DNA"/>
</dbReference>
<keyword evidence="1" id="KW-0812">Transmembrane</keyword>
<dbReference type="RefSeq" id="WP_012414858.1">
    <property type="nucleotide sequence ID" value="NC_010644.1"/>
</dbReference>
<dbReference type="HOGENOM" id="CLU_2616399_0_0_0"/>
<evidence type="ECO:0000313" key="3">
    <source>
        <dbReference type="Proteomes" id="UP000001029"/>
    </source>
</evidence>
<evidence type="ECO:0000256" key="1">
    <source>
        <dbReference type="SAM" id="Phobius"/>
    </source>
</evidence>
<organism evidence="2 3">
    <name type="scientific">Elusimicrobium minutum (strain Pei191)</name>
    <dbReference type="NCBI Taxonomy" id="445932"/>
    <lineage>
        <taxon>Bacteria</taxon>
        <taxon>Pseudomonadati</taxon>
        <taxon>Elusimicrobiota</taxon>
        <taxon>Elusimicrobia</taxon>
        <taxon>Elusimicrobiales</taxon>
        <taxon>Elusimicrobiaceae</taxon>
        <taxon>Elusimicrobium</taxon>
    </lineage>
</organism>
<name>B2KCJ7_ELUMP</name>
<proteinExistence type="predicted"/>
<dbReference type="AlphaFoldDB" id="B2KCJ7"/>
<evidence type="ECO:0000313" key="2">
    <source>
        <dbReference type="EMBL" id="ACC98243.1"/>
    </source>
</evidence>
<dbReference type="KEGG" id="emi:Emin_0688"/>
<protein>
    <submittedName>
        <fullName evidence="2">Uncharacterized protein</fullName>
    </submittedName>
</protein>
<dbReference type="Proteomes" id="UP000001029">
    <property type="component" value="Chromosome"/>
</dbReference>
<accession>B2KCJ7</accession>
<keyword evidence="1" id="KW-1133">Transmembrane helix</keyword>
<gene>
    <name evidence="2" type="ordered locus">Emin_0688</name>
</gene>
<feature type="transmembrane region" description="Helical" evidence="1">
    <location>
        <begin position="55"/>
        <end position="76"/>
    </location>
</feature>
<sequence length="78" mass="9014">MKNKEKLDILNQIDSIANESEHSHASYKETDLFSSDKRTKVYEKQAMQKNKIQKIILLVLLALFVVPLAIFILRLLQG</sequence>
<keyword evidence="1" id="KW-0472">Membrane</keyword>
<dbReference type="STRING" id="445932.Emin_0688"/>